<evidence type="ECO:0000313" key="1">
    <source>
        <dbReference type="EMBL" id="WKN39928.1"/>
    </source>
</evidence>
<sequence length="490" mass="56261">MVYFSDYFNVDEQILEDYGAFNISLINDLPLFIDPFLLFGSDKSEYQQLHINIIEYLTFLKTKSEEGNITDANIKSWYKFSEVRQNWLGYSLVGNGGSGLGKQFGEAMSASMHIVYDDLNNERVTVSSHLEKAGLFQIGVGKDNISDFTCNLIKEYLAEYTEKFATEYLEPEQVKTIMVNKVYFDYELERWMPKQFSLPFINGDFVLLTPKDLLTKDDNWINSNDLKGSFESICNAIPNDQLRSEIHNYFRSKIPPKPNKKRPTQKELSFAINETIKKFPDILKYYIKSKEENKVGAKNISQKRVEEVEEVFINNVSTLIGELIEQTNFYAINPKGSFEEALERVEFLKDVIENKDGYKLFYSKGKAIKREADLQVIYRLTWHATPFDVNREVNNGRGPVDYTVSSGSEDKTLVEFKLASNSKLKMNLENQVGVYEAANNTSKSIKVIMYFDAIELAKVNKILKELKLENNLSIVLIDACDNKPSASNVK</sequence>
<protein>
    <submittedName>
        <fullName evidence="1">Uncharacterized protein</fullName>
    </submittedName>
</protein>
<dbReference type="EMBL" id="CP120682">
    <property type="protein sequence ID" value="WKN39928.1"/>
    <property type="molecule type" value="Genomic_DNA"/>
</dbReference>
<accession>A0AA49JJR0</accession>
<gene>
    <name evidence="1" type="ORF">K4G66_14640</name>
</gene>
<proteinExistence type="predicted"/>
<organism evidence="1">
    <name type="scientific">Roseihalotalea indica</name>
    <dbReference type="NCBI Taxonomy" id="2867963"/>
    <lineage>
        <taxon>Bacteria</taxon>
        <taxon>Pseudomonadati</taxon>
        <taxon>Bacteroidota</taxon>
        <taxon>Cytophagia</taxon>
        <taxon>Cytophagales</taxon>
        <taxon>Catalimonadaceae</taxon>
        <taxon>Roseihalotalea</taxon>
    </lineage>
</organism>
<reference evidence="1" key="2">
    <citation type="journal article" date="2024" name="Antonie Van Leeuwenhoek">
        <title>Roseihalotalea indica gen. nov., sp. nov., a halophilic Bacteroidetes from mesopelagic Southwest Indian Ocean with higher carbohydrate metabolic potential.</title>
        <authorList>
            <person name="Chen B."/>
            <person name="Zhang M."/>
            <person name="Lin D."/>
            <person name="Ye J."/>
            <person name="Tang K."/>
        </authorList>
    </citation>
    <scope>NUCLEOTIDE SEQUENCE</scope>
    <source>
        <strain evidence="1">TK19036</strain>
    </source>
</reference>
<dbReference type="AlphaFoldDB" id="A0AA49JJR0"/>
<name>A0AA49JJR0_9BACT</name>
<reference evidence="1" key="1">
    <citation type="journal article" date="2023" name="Comput. Struct. Biotechnol. J.">
        <title>Discovery of a novel marine Bacteroidetes with a rich repertoire of carbohydrate-active enzymes.</title>
        <authorList>
            <person name="Chen B."/>
            <person name="Liu G."/>
            <person name="Chen Q."/>
            <person name="Wang H."/>
            <person name="Liu L."/>
            <person name="Tang K."/>
        </authorList>
    </citation>
    <scope>NUCLEOTIDE SEQUENCE</scope>
    <source>
        <strain evidence="1">TK19036</strain>
    </source>
</reference>